<keyword evidence="4" id="KW-1185">Reference proteome</keyword>
<sequence length="141" mass="15771">MDIKLRRTAYLSLIGILIRTNTFPKVVEIVKEMTRAGHYLGVYTRALLIYMLGCARRPVCAAKIFSLLPDEQKCTATYTALIGVHFAVGGSNKALKTYKSMQRTGKHPSLGTYNVQLSGLEISGRLSEAETYQKKKRSRNL</sequence>
<dbReference type="Pfam" id="PF01535">
    <property type="entry name" value="PPR"/>
    <property type="match status" value="1"/>
</dbReference>
<dbReference type="EMBL" id="BDDD01005161">
    <property type="protein sequence ID" value="GAV88948.1"/>
    <property type="molecule type" value="Genomic_DNA"/>
</dbReference>
<comment type="similarity">
    <text evidence="1">Belongs to the PPR family. P subfamily.</text>
</comment>
<dbReference type="Pfam" id="PF13041">
    <property type="entry name" value="PPR_2"/>
    <property type="match status" value="1"/>
</dbReference>
<reference evidence="4" key="1">
    <citation type="submission" date="2016-04" db="EMBL/GenBank/DDBJ databases">
        <title>Cephalotus genome sequencing.</title>
        <authorList>
            <person name="Fukushima K."/>
            <person name="Hasebe M."/>
            <person name="Fang X."/>
        </authorList>
    </citation>
    <scope>NUCLEOTIDE SEQUENCE [LARGE SCALE GENOMIC DNA]</scope>
    <source>
        <strain evidence="4">cv. St1</strain>
    </source>
</reference>
<dbReference type="PANTHER" id="PTHR47447:SF27">
    <property type="entry name" value="PENTACOTRIPEPTIDE-REPEAT REGION OF PRORP DOMAIN-CONTAINING PROTEIN"/>
    <property type="match status" value="1"/>
</dbReference>
<evidence type="ECO:0000313" key="4">
    <source>
        <dbReference type="Proteomes" id="UP000187406"/>
    </source>
</evidence>
<evidence type="ECO:0000256" key="1">
    <source>
        <dbReference type="ARBA" id="ARBA00007626"/>
    </source>
</evidence>
<dbReference type="Gene3D" id="1.25.40.10">
    <property type="entry name" value="Tetratricopeptide repeat domain"/>
    <property type="match status" value="1"/>
</dbReference>
<dbReference type="InterPro" id="IPR002885">
    <property type="entry name" value="PPR_rpt"/>
</dbReference>
<dbReference type="AlphaFoldDB" id="A0A1Q3D9L3"/>
<dbReference type="Proteomes" id="UP000187406">
    <property type="component" value="Unassembled WGS sequence"/>
</dbReference>
<dbReference type="InParanoid" id="A0A1Q3D9L3"/>
<evidence type="ECO:0000313" key="3">
    <source>
        <dbReference type="EMBL" id="GAV88948.1"/>
    </source>
</evidence>
<gene>
    <name evidence="3" type="ORF">CFOL_v3_32369</name>
</gene>
<keyword evidence="2" id="KW-0677">Repeat</keyword>
<name>A0A1Q3D9L3_CEPFO</name>
<accession>A0A1Q3D9L3</accession>
<dbReference type="InterPro" id="IPR011990">
    <property type="entry name" value="TPR-like_helical_dom_sf"/>
</dbReference>
<evidence type="ECO:0000256" key="2">
    <source>
        <dbReference type="ARBA" id="ARBA00022737"/>
    </source>
</evidence>
<dbReference type="PANTHER" id="PTHR47447">
    <property type="entry name" value="OS03G0856100 PROTEIN"/>
    <property type="match status" value="1"/>
</dbReference>
<protein>
    <submittedName>
        <fullName evidence="3">PPR domain-containing protein</fullName>
    </submittedName>
</protein>
<proteinExistence type="inferred from homology"/>
<organism evidence="3 4">
    <name type="scientific">Cephalotus follicularis</name>
    <name type="common">Albany pitcher plant</name>
    <dbReference type="NCBI Taxonomy" id="3775"/>
    <lineage>
        <taxon>Eukaryota</taxon>
        <taxon>Viridiplantae</taxon>
        <taxon>Streptophyta</taxon>
        <taxon>Embryophyta</taxon>
        <taxon>Tracheophyta</taxon>
        <taxon>Spermatophyta</taxon>
        <taxon>Magnoliopsida</taxon>
        <taxon>eudicotyledons</taxon>
        <taxon>Gunneridae</taxon>
        <taxon>Pentapetalae</taxon>
        <taxon>rosids</taxon>
        <taxon>fabids</taxon>
        <taxon>Oxalidales</taxon>
        <taxon>Cephalotaceae</taxon>
        <taxon>Cephalotus</taxon>
    </lineage>
</organism>
<dbReference type="OrthoDB" id="185373at2759"/>
<comment type="caution">
    <text evidence="3">The sequence shown here is derived from an EMBL/GenBank/DDBJ whole genome shotgun (WGS) entry which is preliminary data.</text>
</comment>